<evidence type="ECO:0000313" key="2">
    <source>
        <dbReference type="Proteomes" id="UP000439903"/>
    </source>
</evidence>
<name>A0A8H4B6I5_GIGMA</name>
<evidence type="ECO:0000313" key="1">
    <source>
        <dbReference type="EMBL" id="KAF0562524.1"/>
    </source>
</evidence>
<dbReference type="Proteomes" id="UP000439903">
    <property type="component" value="Unassembled WGS sequence"/>
</dbReference>
<gene>
    <name evidence="1" type="ORF">F8M41_000031</name>
</gene>
<accession>A0A8H4B6I5</accession>
<proteinExistence type="predicted"/>
<organism evidence="1 2">
    <name type="scientific">Gigaspora margarita</name>
    <dbReference type="NCBI Taxonomy" id="4874"/>
    <lineage>
        <taxon>Eukaryota</taxon>
        <taxon>Fungi</taxon>
        <taxon>Fungi incertae sedis</taxon>
        <taxon>Mucoromycota</taxon>
        <taxon>Glomeromycotina</taxon>
        <taxon>Glomeromycetes</taxon>
        <taxon>Diversisporales</taxon>
        <taxon>Gigasporaceae</taxon>
        <taxon>Gigaspora</taxon>
    </lineage>
</organism>
<protein>
    <submittedName>
        <fullName evidence="1">Uncharacterized protein</fullName>
    </submittedName>
</protein>
<keyword evidence="2" id="KW-1185">Reference proteome</keyword>
<reference evidence="1 2" key="1">
    <citation type="journal article" date="2019" name="Environ. Microbiol.">
        <title>At the nexus of three kingdoms: the genome of the mycorrhizal fungus Gigaspora margarita provides insights into plant, endobacterial and fungal interactions.</title>
        <authorList>
            <person name="Venice F."/>
            <person name="Ghignone S."/>
            <person name="Salvioli di Fossalunga A."/>
            <person name="Amselem J."/>
            <person name="Novero M."/>
            <person name="Xianan X."/>
            <person name="Sedzielewska Toro K."/>
            <person name="Morin E."/>
            <person name="Lipzen A."/>
            <person name="Grigoriev I.V."/>
            <person name="Henrissat B."/>
            <person name="Martin F.M."/>
            <person name="Bonfante P."/>
        </authorList>
    </citation>
    <scope>NUCLEOTIDE SEQUENCE [LARGE SCALE GENOMIC DNA]</scope>
    <source>
        <strain evidence="1 2">BEG34</strain>
    </source>
</reference>
<dbReference type="EMBL" id="WTPW01000001">
    <property type="protein sequence ID" value="KAF0562524.1"/>
    <property type="molecule type" value="Genomic_DNA"/>
</dbReference>
<dbReference type="AlphaFoldDB" id="A0A8H4B6I5"/>
<sequence length="76" mass="8595">MWNMPRDRGSSPSAPGAFGHFTIYDDLGNWYRFLKELQLVNGERCDPGTAQDQNTHLNGHMAFQRLQQGLGLIFGL</sequence>
<comment type="caution">
    <text evidence="1">The sequence shown here is derived from an EMBL/GenBank/DDBJ whole genome shotgun (WGS) entry which is preliminary data.</text>
</comment>